<dbReference type="RefSeq" id="WP_007001727.1">
    <property type="nucleotide sequence ID" value="NZ_JH992956.1"/>
</dbReference>
<evidence type="ECO:0000313" key="2">
    <source>
        <dbReference type="EMBL" id="EKU94575.1"/>
    </source>
</evidence>
<dbReference type="AlphaFoldDB" id="K9EZB2"/>
<keyword evidence="1" id="KW-0732">Signal</keyword>
<dbReference type="EMBL" id="AGWL01000008">
    <property type="protein sequence ID" value="EKU94575.1"/>
    <property type="molecule type" value="Genomic_DNA"/>
</dbReference>
<dbReference type="SUPFAM" id="SSF54534">
    <property type="entry name" value="FKBP-like"/>
    <property type="match status" value="1"/>
</dbReference>
<keyword evidence="3" id="KW-1185">Reference proteome</keyword>
<organism evidence="2 3">
    <name type="scientific">Actinobaculum massiliense ACS-171-V-Col2</name>
    <dbReference type="NCBI Taxonomy" id="883066"/>
    <lineage>
        <taxon>Bacteria</taxon>
        <taxon>Bacillati</taxon>
        <taxon>Actinomycetota</taxon>
        <taxon>Actinomycetes</taxon>
        <taxon>Actinomycetales</taxon>
        <taxon>Actinomycetaceae</taxon>
        <taxon>Actinobaculum</taxon>
    </lineage>
</organism>
<gene>
    <name evidence="2" type="ORF">HMPREF9233_01522</name>
</gene>
<feature type="signal peptide" evidence="1">
    <location>
        <begin position="1"/>
        <end position="25"/>
    </location>
</feature>
<comment type="caution">
    <text evidence="2">The sequence shown here is derived from an EMBL/GenBank/DDBJ whole genome shotgun (WGS) entry which is preliminary data.</text>
</comment>
<proteinExistence type="predicted"/>
<dbReference type="Proteomes" id="UP000009888">
    <property type="component" value="Unassembled WGS sequence"/>
</dbReference>
<dbReference type="STRING" id="202789.GCA_001457435_00583"/>
<dbReference type="InterPro" id="IPR046357">
    <property type="entry name" value="PPIase_dom_sf"/>
</dbReference>
<dbReference type="HOGENOM" id="CLU_053307_1_0_11"/>
<dbReference type="eggNOG" id="COG0545">
    <property type="taxonomic scope" value="Bacteria"/>
</dbReference>
<reference evidence="2 3" key="1">
    <citation type="submission" date="2012-09" db="EMBL/GenBank/DDBJ databases">
        <title>The Genome Sequence of Actinobaculum massiliae ACS-171-V-COL2.</title>
        <authorList>
            <consortium name="The Broad Institute Genome Sequencing Platform"/>
            <person name="Earl A."/>
            <person name="Ward D."/>
            <person name="Feldgarden M."/>
            <person name="Gevers D."/>
            <person name="Saerens B."/>
            <person name="Vaneechoutte M."/>
            <person name="Walker B."/>
            <person name="Young S.K."/>
            <person name="Zeng Q."/>
            <person name="Gargeya S."/>
            <person name="Fitzgerald M."/>
            <person name="Haas B."/>
            <person name="Abouelleil A."/>
            <person name="Alvarado L."/>
            <person name="Arachchi H.M."/>
            <person name="Berlin A."/>
            <person name="Chapman S.B."/>
            <person name="Goldberg J."/>
            <person name="Griggs A."/>
            <person name="Gujja S."/>
            <person name="Hansen M."/>
            <person name="Howarth C."/>
            <person name="Imamovic A."/>
            <person name="Larimer J."/>
            <person name="McCowen C."/>
            <person name="Montmayeur A."/>
            <person name="Murphy C."/>
            <person name="Neiman D."/>
            <person name="Pearson M."/>
            <person name="Priest M."/>
            <person name="Roberts A."/>
            <person name="Saif S."/>
            <person name="Shea T."/>
            <person name="Sisk P."/>
            <person name="Sykes S."/>
            <person name="Wortman J."/>
            <person name="Nusbaum C."/>
            <person name="Birren B."/>
        </authorList>
    </citation>
    <scope>NUCLEOTIDE SEQUENCE [LARGE SCALE GENOMIC DNA]</scope>
    <source>
        <strain evidence="3">ACS-171-V-Col2</strain>
    </source>
</reference>
<feature type="chain" id="PRO_5039527690" description="Peptidylprolyl isomerase" evidence="1">
    <location>
        <begin position="26"/>
        <end position="286"/>
    </location>
</feature>
<evidence type="ECO:0000256" key="1">
    <source>
        <dbReference type="SAM" id="SignalP"/>
    </source>
</evidence>
<evidence type="ECO:0008006" key="4">
    <source>
        <dbReference type="Google" id="ProtNLM"/>
    </source>
</evidence>
<accession>K9EZB2</accession>
<name>K9EZB2_9ACTO</name>
<dbReference type="GO" id="GO:0003755">
    <property type="term" value="F:peptidyl-prolyl cis-trans isomerase activity"/>
    <property type="evidence" value="ECO:0007669"/>
    <property type="project" value="InterPro"/>
</dbReference>
<dbReference type="PATRIC" id="fig|883066.3.peg.1585"/>
<sequence>MRPGRKLATAYFALAGILAGLLPLAGCSAAGEEWSLKIEGGFGAPVSITTTGQARLSDTRVSIESSGDGVEISSGSPILFRATSFDSRTDAPVHEYDTGQVRLGKATADSIGDIAQFVTGMREGTRLIIERPGLIAGDASAVEIAVVDILYTNARGERLPVPEPGNGMPGIGEGEGAGPVLTQGGGPISELRVVPLVAGEGIQVGGDDAVALQYVLANTEGQIYESTWMDGGPRGVAMSELMEGLRTSIRDQKVGSRLAILIPAAKANGDHDLVAIVDVLGVLGSS</sequence>
<evidence type="ECO:0000313" key="3">
    <source>
        <dbReference type="Proteomes" id="UP000009888"/>
    </source>
</evidence>
<protein>
    <recommendedName>
        <fullName evidence="4">Peptidylprolyl isomerase</fullName>
    </recommendedName>
</protein>
<dbReference type="Gene3D" id="3.10.50.40">
    <property type="match status" value="1"/>
</dbReference>